<keyword evidence="3" id="KW-0805">Transcription regulation</keyword>
<dbReference type="PROSITE" id="PS50949">
    <property type="entry name" value="HTH_GNTR"/>
    <property type="match status" value="1"/>
</dbReference>
<dbReference type="EMBL" id="JAUQYP010000002">
    <property type="protein sequence ID" value="MDO8108434.1"/>
    <property type="molecule type" value="Genomic_DNA"/>
</dbReference>
<dbReference type="InterPro" id="IPR036388">
    <property type="entry name" value="WH-like_DNA-bd_sf"/>
</dbReference>
<dbReference type="InterPro" id="IPR015421">
    <property type="entry name" value="PyrdxlP-dep_Trfase_major"/>
</dbReference>
<dbReference type="CDD" id="cd00609">
    <property type="entry name" value="AAT_like"/>
    <property type="match status" value="1"/>
</dbReference>
<dbReference type="Gene3D" id="3.40.640.10">
    <property type="entry name" value="Type I PLP-dependent aspartate aminotransferase-like (Major domain)"/>
    <property type="match status" value="1"/>
</dbReference>
<accession>A0ABT9DC13</accession>
<keyword evidence="8" id="KW-1185">Reference proteome</keyword>
<dbReference type="RefSeq" id="WP_304602134.1">
    <property type="nucleotide sequence ID" value="NZ_JAUQYP010000002.1"/>
</dbReference>
<keyword evidence="7" id="KW-0032">Aminotransferase</keyword>
<dbReference type="SUPFAM" id="SSF53383">
    <property type="entry name" value="PLP-dependent transferases"/>
    <property type="match status" value="1"/>
</dbReference>
<dbReference type="PANTHER" id="PTHR46577:SF1">
    <property type="entry name" value="HTH-TYPE TRANSCRIPTIONAL REGULATORY PROTEIN GABR"/>
    <property type="match status" value="1"/>
</dbReference>
<dbReference type="InterPro" id="IPR015422">
    <property type="entry name" value="PyrdxlP-dep_Trfase_small"/>
</dbReference>
<dbReference type="InterPro" id="IPR015424">
    <property type="entry name" value="PyrdxlP-dep_Trfase"/>
</dbReference>
<keyword evidence="5" id="KW-0804">Transcription</keyword>
<dbReference type="PANTHER" id="PTHR46577">
    <property type="entry name" value="HTH-TYPE TRANSCRIPTIONAL REGULATORY PROTEIN GABR"/>
    <property type="match status" value="1"/>
</dbReference>
<dbReference type="SUPFAM" id="SSF46785">
    <property type="entry name" value="Winged helix' DNA-binding domain"/>
    <property type="match status" value="1"/>
</dbReference>
<evidence type="ECO:0000256" key="4">
    <source>
        <dbReference type="ARBA" id="ARBA00023125"/>
    </source>
</evidence>
<dbReference type="CDD" id="cd07377">
    <property type="entry name" value="WHTH_GntR"/>
    <property type="match status" value="1"/>
</dbReference>
<evidence type="ECO:0000313" key="8">
    <source>
        <dbReference type="Proteomes" id="UP001232536"/>
    </source>
</evidence>
<name>A0ABT9DC13_9CELL</name>
<gene>
    <name evidence="7" type="ORF">Q6348_14650</name>
</gene>
<dbReference type="InterPro" id="IPR051446">
    <property type="entry name" value="HTH_trans_reg/aminotransferase"/>
</dbReference>
<reference evidence="7 8" key="1">
    <citation type="submission" date="2023-07" db="EMBL/GenBank/DDBJ databases">
        <title>Description of novel actinomycetes strains, isolated from tidal flat sediment.</title>
        <authorList>
            <person name="Lu C."/>
        </authorList>
    </citation>
    <scope>NUCLEOTIDE SEQUENCE [LARGE SCALE GENOMIC DNA]</scope>
    <source>
        <strain evidence="7 8">SYSU T00b441</strain>
    </source>
</reference>
<dbReference type="InterPro" id="IPR004839">
    <property type="entry name" value="Aminotransferase_I/II_large"/>
</dbReference>
<keyword evidence="4" id="KW-0238">DNA-binding</keyword>
<dbReference type="PRINTS" id="PR00035">
    <property type="entry name" value="HTHGNTR"/>
</dbReference>
<keyword evidence="2" id="KW-0663">Pyridoxal phosphate</keyword>
<keyword evidence="7" id="KW-0808">Transferase</keyword>
<dbReference type="SMART" id="SM00345">
    <property type="entry name" value="HTH_GNTR"/>
    <property type="match status" value="1"/>
</dbReference>
<feature type="domain" description="HTH gntR-type" evidence="6">
    <location>
        <begin position="23"/>
        <end position="91"/>
    </location>
</feature>
<dbReference type="Proteomes" id="UP001232536">
    <property type="component" value="Unassembled WGS sequence"/>
</dbReference>
<dbReference type="Gene3D" id="3.90.1150.10">
    <property type="entry name" value="Aspartate Aminotransferase, domain 1"/>
    <property type="match status" value="1"/>
</dbReference>
<organism evidence="7 8">
    <name type="scientific">Actinotalea lenta</name>
    <dbReference type="NCBI Taxonomy" id="3064654"/>
    <lineage>
        <taxon>Bacteria</taxon>
        <taxon>Bacillati</taxon>
        <taxon>Actinomycetota</taxon>
        <taxon>Actinomycetes</taxon>
        <taxon>Micrococcales</taxon>
        <taxon>Cellulomonadaceae</taxon>
        <taxon>Actinotalea</taxon>
    </lineage>
</organism>
<evidence type="ECO:0000256" key="1">
    <source>
        <dbReference type="ARBA" id="ARBA00005384"/>
    </source>
</evidence>
<protein>
    <submittedName>
        <fullName evidence="7">PLP-dependent aminotransferase family protein</fullName>
    </submittedName>
</protein>
<evidence type="ECO:0000313" key="7">
    <source>
        <dbReference type="EMBL" id="MDO8108434.1"/>
    </source>
</evidence>
<evidence type="ECO:0000256" key="3">
    <source>
        <dbReference type="ARBA" id="ARBA00023015"/>
    </source>
</evidence>
<sequence length="461" mass="48041">MAPTTIAASELSRLLGAWATGDGTLSRDLAASLVELIRAGLIPPGAGLPAQRALAGALTVSRGTVTAAYEALAAEGYLATDRGSGSRVRSAHHWLHRELSGRFFSFTNAPGDVVDLSTGALPASPVTYDVLARPVTDRIGSYLVTDGYFPAGLPALRQAIADRFTADGTPTSPEEILVTSGAQEATWLAITGLAGPGDLVLTEEPTYRGALEALRGAGARVEGMPMVDGGLDPTRVRRAAARSPELLYCQTSIHNPTGQTMTAAARHALADVINSTGLATIEDACSADLTLAGHGAAPTLARLVDPALLVTIGSASKLFWGGIRIGWIRAAPERIHGLVELRKPVDLATSVVDQLLAVDLIGHTEVARHQRRAMLTEALAGATATLHEVAPDWTWEPIAGGSGLWVDTGDDAVALVERAKRAGVKLVAGPGFSTYGGYGDHLRLPVWHDPDVLRTALASVV</sequence>
<dbReference type="Gene3D" id="1.10.10.10">
    <property type="entry name" value="Winged helix-like DNA-binding domain superfamily/Winged helix DNA-binding domain"/>
    <property type="match status" value="1"/>
</dbReference>
<dbReference type="InterPro" id="IPR000524">
    <property type="entry name" value="Tscrpt_reg_HTH_GntR"/>
</dbReference>
<dbReference type="Pfam" id="PF00392">
    <property type="entry name" value="GntR"/>
    <property type="match status" value="1"/>
</dbReference>
<dbReference type="Pfam" id="PF00155">
    <property type="entry name" value="Aminotran_1_2"/>
    <property type="match status" value="1"/>
</dbReference>
<evidence type="ECO:0000256" key="5">
    <source>
        <dbReference type="ARBA" id="ARBA00023163"/>
    </source>
</evidence>
<comment type="caution">
    <text evidence="7">The sequence shown here is derived from an EMBL/GenBank/DDBJ whole genome shotgun (WGS) entry which is preliminary data.</text>
</comment>
<evidence type="ECO:0000256" key="2">
    <source>
        <dbReference type="ARBA" id="ARBA00022898"/>
    </source>
</evidence>
<comment type="similarity">
    <text evidence="1">In the C-terminal section; belongs to the class-I pyridoxal-phosphate-dependent aminotransferase family.</text>
</comment>
<proteinExistence type="inferred from homology"/>
<dbReference type="GO" id="GO:0008483">
    <property type="term" value="F:transaminase activity"/>
    <property type="evidence" value="ECO:0007669"/>
    <property type="project" value="UniProtKB-KW"/>
</dbReference>
<dbReference type="InterPro" id="IPR036390">
    <property type="entry name" value="WH_DNA-bd_sf"/>
</dbReference>
<evidence type="ECO:0000259" key="6">
    <source>
        <dbReference type="PROSITE" id="PS50949"/>
    </source>
</evidence>